<feature type="transmembrane region" description="Helical" evidence="1">
    <location>
        <begin position="12"/>
        <end position="31"/>
    </location>
</feature>
<evidence type="ECO:0000256" key="1">
    <source>
        <dbReference type="SAM" id="Phobius"/>
    </source>
</evidence>
<reference evidence="2 3" key="1">
    <citation type="journal article" date="2023" name="Cell">
        <title>Genetic manipulation of Patescibacteria provides mechanistic insights into microbial dark matter and the epibiotic lifestyle.</title>
        <authorList>
            <person name="Wang Y."/>
            <person name="Gallagher L.A."/>
            <person name="Andrade P.A."/>
            <person name="Liu A."/>
            <person name="Humphreys I.R."/>
            <person name="Turkarslan S."/>
            <person name="Cutler K.J."/>
            <person name="Arrieta-Ortiz M.L."/>
            <person name="Li Y."/>
            <person name="Radey M.C."/>
            <person name="McLean J.S."/>
            <person name="Cong Q."/>
            <person name="Baker D."/>
            <person name="Baliga N.S."/>
            <person name="Peterson S.B."/>
            <person name="Mougous J.D."/>
        </authorList>
    </citation>
    <scope>NUCLEOTIDE SEQUENCE [LARGE SCALE GENOMIC DNA]</scope>
    <source>
        <strain evidence="2 3">ML1</strain>
    </source>
</reference>
<sequence length="249" mass="28034">MENLPFTRKQLIMIGGGFSIIVVLMVIWAFFATHQYLTITYDASIYKSVVLYQGTESPSEKTIAPTKTVVEKKIESGKTYHLSKGSYYLIASGDGVSTNMQGILLKDKVTRALDYELSEKRLAELSKREKNNIDNAIHAHNRNISAIYNIANETVVEKGDWAIAALAFKGSATDLNRDTQKVVLQKKNNHWQVACAIQISISKYECPQAPQAVLERADTIDIRTQTPLMPNYTINRNRDLDGLETDERF</sequence>
<dbReference type="Proteomes" id="UP001177295">
    <property type="component" value="Chromosome"/>
</dbReference>
<keyword evidence="1" id="KW-0812">Transmembrane</keyword>
<keyword evidence="1" id="KW-1133">Transmembrane helix</keyword>
<name>A0ABY8WXG7_9BACT</name>
<dbReference type="EMBL" id="CP124550">
    <property type="protein sequence ID" value="WIO45649.1"/>
    <property type="molecule type" value="Genomic_DNA"/>
</dbReference>
<evidence type="ECO:0000313" key="2">
    <source>
        <dbReference type="EMBL" id="WIO45649.1"/>
    </source>
</evidence>
<organism evidence="2 3">
    <name type="scientific">Candidatus Southlakia epibionticum</name>
    <dbReference type="NCBI Taxonomy" id="3043284"/>
    <lineage>
        <taxon>Bacteria</taxon>
        <taxon>Candidatus Saccharimonadota</taxon>
        <taxon>Candidatus Saccharimonadia</taxon>
        <taxon>Candidatus Saccharimonadales</taxon>
        <taxon>Candidatus Saccharimonadaceae</taxon>
        <taxon>Candidatus Southlakia</taxon>
    </lineage>
</organism>
<dbReference type="RefSeq" id="WP_376754025.1">
    <property type="nucleotide sequence ID" value="NZ_CP124550.1"/>
</dbReference>
<proteinExistence type="predicted"/>
<accession>A0ABY8WXG7</accession>
<evidence type="ECO:0000313" key="3">
    <source>
        <dbReference type="Proteomes" id="UP001177295"/>
    </source>
</evidence>
<keyword evidence="3" id="KW-1185">Reference proteome</keyword>
<keyword evidence="1" id="KW-0472">Membrane</keyword>
<protein>
    <submittedName>
        <fullName evidence="2">Uncharacterized protein</fullName>
    </submittedName>
</protein>
<gene>
    <name evidence="2" type="ORF">SEML1_0004</name>
</gene>